<evidence type="ECO:0000313" key="2">
    <source>
        <dbReference type="EMBL" id="ERT06776.1"/>
    </source>
</evidence>
<proteinExistence type="predicted"/>
<organism evidence="2 3">
    <name type="scientific">Lyngbya aestuarii BL J</name>
    <dbReference type="NCBI Taxonomy" id="1348334"/>
    <lineage>
        <taxon>Bacteria</taxon>
        <taxon>Bacillati</taxon>
        <taxon>Cyanobacteriota</taxon>
        <taxon>Cyanophyceae</taxon>
        <taxon>Oscillatoriophycideae</taxon>
        <taxon>Oscillatoriales</taxon>
        <taxon>Microcoleaceae</taxon>
        <taxon>Lyngbya</taxon>
    </lineage>
</organism>
<evidence type="ECO:0000313" key="3">
    <source>
        <dbReference type="Proteomes" id="UP000017127"/>
    </source>
</evidence>
<keyword evidence="3" id="KW-1185">Reference proteome</keyword>
<feature type="region of interest" description="Disordered" evidence="1">
    <location>
        <begin position="46"/>
        <end position="67"/>
    </location>
</feature>
<sequence length="67" mass="7527">MNWKNILVPSSLTAIVILAVTSPKSEAMTTNLYLTDDARLAIIMNVENKDSEHEPSRGDSEPKKRRE</sequence>
<evidence type="ECO:0000256" key="1">
    <source>
        <dbReference type="SAM" id="MobiDB-lite"/>
    </source>
</evidence>
<protein>
    <submittedName>
        <fullName evidence="2">Uncharacterized protein</fullName>
    </submittedName>
</protein>
<accession>U7QK16</accession>
<feature type="compositionally biased region" description="Basic and acidic residues" evidence="1">
    <location>
        <begin position="47"/>
        <end position="67"/>
    </location>
</feature>
<name>U7QK16_9CYAN</name>
<dbReference type="EMBL" id="AUZM01000030">
    <property type="protein sequence ID" value="ERT06776.1"/>
    <property type="molecule type" value="Genomic_DNA"/>
</dbReference>
<dbReference type="RefSeq" id="WP_023066953.1">
    <property type="nucleotide sequence ID" value="NZ_AUZM01000030.1"/>
</dbReference>
<dbReference type="AlphaFoldDB" id="U7QK16"/>
<dbReference type="Proteomes" id="UP000017127">
    <property type="component" value="Unassembled WGS sequence"/>
</dbReference>
<gene>
    <name evidence="2" type="ORF">M595_3247</name>
</gene>
<reference evidence="2 3" key="1">
    <citation type="journal article" date="2013" name="Front. Microbiol.">
        <title>Comparative genomic analyses of the cyanobacterium, Lyngbya aestuarii BL J, a powerful hydrogen producer.</title>
        <authorList>
            <person name="Kothari A."/>
            <person name="Vaughn M."/>
            <person name="Garcia-Pichel F."/>
        </authorList>
    </citation>
    <scope>NUCLEOTIDE SEQUENCE [LARGE SCALE GENOMIC DNA]</scope>
    <source>
        <strain evidence="2 3">BL J</strain>
    </source>
</reference>
<comment type="caution">
    <text evidence="2">The sequence shown here is derived from an EMBL/GenBank/DDBJ whole genome shotgun (WGS) entry which is preliminary data.</text>
</comment>